<dbReference type="PRINTS" id="PR00899">
    <property type="entry name" value="GPCRSTE3"/>
</dbReference>
<dbReference type="InterPro" id="IPR000481">
    <property type="entry name" value="GPCR_Pheromne_B_alpha_rcpt"/>
</dbReference>
<dbReference type="CDD" id="cd14966">
    <property type="entry name" value="7tmD_STE3"/>
    <property type="match status" value="1"/>
</dbReference>
<comment type="similarity">
    <text evidence="2">Belongs to the G-protein coupled receptor 4 family.</text>
</comment>
<keyword evidence="8" id="KW-0675">Receptor</keyword>
<proteinExistence type="inferred from homology"/>
<dbReference type="OrthoDB" id="2874149at2759"/>
<feature type="transmembrane region" description="Helical" evidence="11">
    <location>
        <begin position="173"/>
        <end position="193"/>
    </location>
</feature>
<keyword evidence="5 11" id="KW-1133">Transmembrane helix</keyword>
<keyword evidence="6" id="KW-0297">G-protein coupled receptor</keyword>
<evidence type="ECO:0000256" key="3">
    <source>
        <dbReference type="ARBA" id="ARBA00022507"/>
    </source>
</evidence>
<evidence type="ECO:0000256" key="4">
    <source>
        <dbReference type="ARBA" id="ARBA00022692"/>
    </source>
</evidence>
<evidence type="ECO:0000256" key="7">
    <source>
        <dbReference type="ARBA" id="ARBA00023136"/>
    </source>
</evidence>
<dbReference type="EMBL" id="KL197755">
    <property type="protein sequence ID" value="KDQ50787.1"/>
    <property type="molecule type" value="Genomic_DNA"/>
</dbReference>
<dbReference type="Pfam" id="PF02076">
    <property type="entry name" value="STE3"/>
    <property type="match status" value="1"/>
</dbReference>
<keyword evidence="13" id="KW-1185">Reference proteome</keyword>
<evidence type="ECO:0000313" key="12">
    <source>
        <dbReference type="EMBL" id="KDQ50787.1"/>
    </source>
</evidence>
<evidence type="ECO:0000256" key="2">
    <source>
        <dbReference type="ARBA" id="ARBA00011085"/>
    </source>
</evidence>
<dbReference type="GO" id="GO:0004934">
    <property type="term" value="F:mating-type alpha-factor pheromone receptor activity"/>
    <property type="evidence" value="ECO:0007669"/>
    <property type="project" value="InterPro"/>
</dbReference>
<dbReference type="AlphaFoldDB" id="A0A067PIE8"/>
<feature type="transmembrane region" description="Helical" evidence="11">
    <location>
        <begin position="237"/>
        <end position="255"/>
    </location>
</feature>
<comment type="subcellular location">
    <subcellularLocation>
        <location evidence="1">Membrane</location>
        <topology evidence="1">Multi-pass membrane protein</topology>
    </subcellularLocation>
</comment>
<feature type="transmembrane region" description="Helical" evidence="11">
    <location>
        <begin position="121"/>
        <end position="140"/>
    </location>
</feature>
<reference evidence="13" key="1">
    <citation type="journal article" date="2014" name="Proc. Natl. Acad. Sci. U.S.A.">
        <title>Extensive sampling of basidiomycete genomes demonstrates inadequacy of the white-rot/brown-rot paradigm for wood decay fungi.</title>
        <authorList>
            <person name="Riley R."/>
            <person name="Salamov A.A."/>
            <person name="Brown D.W."/>
            <person name="Nagy L.G."/>
            <person name="Floudas D."/>
            <person name="Held B.W."/>
            <person name="Levasseur A."/>
            <person name="Lombard V."/>
            <person name="Morin E."/>
            <person name="Otillar R."/>
            <person name="Lindquist E.A."/>
            <person name="Sun H."/>
            <person name="LaButti K.M."/>
            <person name="Schmutz J."/>
            <person name="Jabbour D."/>
            <person name="Luo H."/>
            <person name="Baker S.E."/>
            <person name="Pisabarro A.G."/>
            <person name="Walton J.D."/>
            <person name="Blanchette R.A."/>
            <person name="Henrissat B."/>
            <person name="Martin F."/>
            <person name="Cullen D."/>
            <person name="Hibbett D.S."/>
            <person name="Grigoriev I.V."/>
        </authorList>
    </citation>
    <scope>NUCLEOTIDE SEQUENCE [LARGE SCALE GENOMIC DNA]</scope>
    <source>
        <strain evidence="13">MUCL 33604</strain>
    </source>
</reference>
<evidence type="ECO:0000313" key="13">
    <source>
        <dbReference type="Proteomes" id="UP000027265"/>
    </source>
</evidence>
<accession>A0A067PIE8</accession>
<feature type="transmembrane region" description="Helical" evidence="11">
    <location>
        <begin position="74"/>
        <end position="97"/>
    </location>
</feature>
<feature type="compositionally biased region" description="Low complexity" evidence="10">
    <location>
        <begin position="320"/>
        <end position="329"/>
    </location>
</feature>
<dbReference type="InterPro" id="IPR001499">
    <property type="entry name" value="GPCR_STE3"/>
</dbReference>
<organism evidence="12 13">
    <name type="scientific">Jaapia argillacea MUCL 33604</name>
    <dbReference type="NCBI Taxonomy" id="933084"/>
    <lineage>
        <taxon>Eukaryota</taxon>
        <taxon>Fungi</taxon>
        <taxon>Dikarya</taxon>
        <taxon>Basidiomycota</taxon>
        <taxon>Agaricomycotina</taxon>
        <taxon>Agaricomycetes</taxon>
        <taxon>Agaricomycetidae</taxon>
        <taxon>Jaapiales</taxon>
        <taxon>Jaapiaceae</taxon>
        <taxon>Jaapia</taxon>
    </lineage>
</organism>
<evidence type="ECO:0000256" key="10">
    <source>
        <dbReference type="SAM" id="MobiDB-lite"/>
    </source>
</evidence>
<protein>
    <submittedName>
        <fullName evidence="12">Uncharacterized protein</fullName>
    </submittedName>
</protein>
<dbReference type="FunCoup" id="A0A067PIE8">
    <property type="interactions" value="94"/>
</dbReference>
<evidence type="ECO:0000256" key="6">
    <source>
        <dbReference type="ARBA" id="ARBA00023040"/>
    </source>
</evidence>
<evidence type="ECO:0000256" key="8">
    <source>
        <dbReference type="ARBA" id="ARBA00023170"/>
    </source>
</evidence>
<evidence type="ECO:0000256" key="1">
    <source>
        <dbReference type="ARBA" id="ARBA00004141"/>
    </source>
</evidence>
<gene>
    <name evidence="12" type="ORF">JAAARDRAFT_41733</name>
</gene>
<dbReference type="HOGENOM" id="CLU_027592_0_1_1"/>
<dbReference type="Proteomes" id="UP000027265">
    <property type="component" value="Unassembled WGS sequence"/>
</dbReference>
<dbReference type="GO" id="GO:0005886">
    <property type="term" value="C:plasma membrane"/>
    <property type="evidence" value="ECO:0007669"/>
    <property type="project" value="TreeGrafter"/>
</dbReference>
<keyword evidence="4 11" id="KW-0812">Transmembrane</keyword>
<sequence length="371" mass="41527">MAWAGLQSLNVFVNSLIWNKNVVNWAPVWCDISTRLWVGASVGIPASSLCINRRLYHVSKARGHVGLTRSEKRWVVMTDLSICLGIPFLEMIMAYIVSINRFNIFEDVGCFPAVLNSPPTFALVLTWPLAITTISATYGARTIYRLSRLQYEINQVLQGSGNKNLSTNRYFRLLALASVEIVIGLPLSSFTIYSNVRGGIDPWVSFAETHQGFSVVYQLPSSAWRSYPPQALGIELSRWYIVLCAFTFFCFFGLGREAWSHYRRLPAHLLKLCRLVRPQQDQTTRQPSMAAVSPKTRASAPPDRDNRFDMDVEGLPEKPSITSSPSGSLSEHEHPPRHPPLVHAPPHRDRTPSIASLHFQPPDASPISTIG</sequence>
<keyword evidence="3" id="KW-0589">Pheromone response</keyword>
<dbReference type="PANTHER" id="PTHR28097">
    <property type="entry name" value="PHEROMONE A FACTOR RECEPTOR"/>
    <property type="match status" value="1"/>
</dbReference>
<feature type="region of interest" description="Disordered" evidence="10">
    <location>
        <begin position="281"/>
        <end position="371"/>
    </location>
</feature>
<evidence type="ECO:0000256" key="5">
    <source>
        <dbReference type="ARBA" id="ARBA00022989"/>
    </source>
</evidence>
<dbReference type="InParanoid" id="A0A067PIE8"/>
<name>A0A067PIE8_9AGAM</name>
<dbReference type="GO" id="GO:0000750">
    <property type="term" value="P:pheromone-dependent signal transduction involved in conjugation with cellular fusion"/>
    <property type="evidence" value="ECO:0007669"/>
    <property type="project" value="TreeGrafter"/>
</dbReference>
<keyword evidence="7 11" id="KW-0472">Membrane</keyword>
<evidence type="ECO:0000256" key="9">
    <source>
        <dbReference type="ARBA" id="ARBA00023224"/>
    </source>
</evidence>
<dbReference type="PANTHER" id="PTHR28097:SF1">
    <property type="entry name" value="PHEROMONE A FACTOR RECEPTOR"/>
    <property type="match status" value="1"/>
</dbReference>
<keyword evidence="9" id="KW-0807">Transducer</keyword>
<dbReference type="PRINTS" id="PR00901">
    <property type="entry name" value="PHEROMONEBAR"/>
</dbReference>
<evidence type="ECO:0000256" key="11">
    <source>
        <dbReference type="SAM" id="Phobius"/>
    </source>
</evidence>